<accession>A0A840AQH0</accession>
<evidence type="ECO:0000256" key="1">
    <source>
        <dbReference type="SAM" id="MobiDB-lite"/>
    </source>
</evidence>
<gene>
    <name evidence="2" type="ORF">GGR25_001665</name>
</gene>
<proteinExistence type="predicted"/>
<name>A0A840AQH0_9HYPH</name>
<evidence type="ECO:0000313" key="3">
    <source>
        <dbReference type="Proteomes" id="UP000553963"/>
    </source>
</evidence>
<dbReference type="Proteomes" id="UP000553963">
    <property type="component" value="Unassembled WGS sequence"/>
</dbReference>
<reference evidence="2 3" key="1">
    <citation type="submission" date="2020-08" db="EMBL/GenBank/DDBJ databases">
        <title>Genomic Encyclopedia of Type Strains, Phase IV (KMG-IV): sequencing the most valuable type-strain genomes for metagenomic binning, comparative biology and taxonomic classification.</title>
        <authorList>
            <person name="Goeker M."/>
        </authorList>
    </citation>
    <scope>NUCLEOTIDE SEQUENCE [LARGE SCALE GENOMIC DNA]</scope>
    <source>
        <strain evidence="2 3">DSM 25966</strain>
    </source>
</reference>
<dbReference type="AlphaFoldDB" id="A0A840AQH0"/>
<dbReference type="RefSeq" id="WP_183398264.1">
    <property type="nucleotide sequence ID" value="NZ_JACIDS010000002.1"/>
</dbReference>
<feature type="region of interest" description="Disordered" evidence="1">
    <location>
        <begin position="1"/>
        <end position="58"/>
    </location>
</feature>
<evidence type="ECO:0000313" key="2">
    <source>
        <dbReference type="EMBL" id="MBB3930626.1"/>
    </source>
</evidence>
<feature type="compositionally biased region" description="Basic and acidic residues" evidence="1">
    <location>
        <begin position="1"/>
        <end position="25"/>
    </location>
</feature>
<sequence>MAKQEHPQFKSRAQREQEQDLRAKYGELGNPELVEALKHQKRKEQHQPQMQAETPDRD</sequence>
<protein>
    <submittedName>
        <fullName evidence="2">Uncharacterized protein</fullName>
    </submittedName>
</protein>
<comment type="caution">
    <text evidence="2">The sequence shown here is derived from an EMBL/GenBank/DDBJ whole genome shotgun (WGS) entry which is preliminary data.</text>
</comment>
<organism evidence="2 3">
    <name type="scientific">Kaistia hirudinis</name>
    <dbReference type="NCBI Taxonomy" id="1293440"/>
    <lineage>
        <taxon>Bacteria</taxon>
        <taxon>Pseudomonadati</taxon>
        <taxon>Pseudomonadota</taxon>
        <taxon>Alphaproteobacteria</taxon>
        <taxon>Hyphomicrobiales</taxon>
        <taxon>Kaistiaceae</taxon>
        <taxon>Kaistia</taxon>
    </lineage>
</organism>
<keyword evidence="3" id="KW-1185">Reference proteome</keyword>
<dbReference type="EMBL" id="JACIDS010000002">
    <property type="protein sequence ID" value="MBB3930626.1"/>
    <property type="molecule type" value="Genomic_DNA"/>
</dbReference>